<proteinExistence type="inferred from homology"/>
<dbReference type="GO" id="GO:0015035">
    <property type="term" value="F:protein-disulfide reductase activity"/>
    <property type="evidence" value="ECO:0007669"/>
    <property type="project" value="EnsemblFungi"/>
</dbReference>
<dbReference type="Pfam" id="PF04756">
    <property type="entry name" value="OST3_OST6"/>
    <property type="match status" value="1"/>
</dbReference>
<dbReference type="EMBL" id="KV453913">
    <property type="protein sequence ID" value="ODV78754.1"/>
    <property type="molecule type" value="Genomic_DNA"/>
</dbReference>
<sequence length="341" mass="38569">MRLPLVPSCLALLSLVTSAVAGLSSQELQALVRNGGKNKAIKLNDDNFQDILSGPREDHIVVLLTSDSPKINCVLCKEFAPEFELVANSWYEDHPHGLTQKELEDTDRDIPARNVVFFKSEFSESRNFFQIFQLNQIPKVFYFPPSNATGPNSFVNEVSEYQFYQGDHKHLVIDWLKSFTGHDYQIHIPPDYTKIATFAFFTFTFVLLIRKYYKQVGQVFASRLLWSGLTIIAVLLLTSGYMFNQIRGTPYLREQGGKVEYFATSQQSQYGVETQILSFVYGLLSLLVVILLKTLPTIKSDSINFVAVVVISAGIFVTYSALLSIFGLKGSGYPYRFINIF</sequence>
<keyword evidence="5 10" id="KW-0732">Signal</keyword>
<evidence type="ECO:0000256" key="9">
    <source>
        <dbReference type="SAM" id="Phobius"/>
    </source>
</evidence>
<organism evidence="11 12">
    <name type="scientific">Suhomyces tanzawaensis NRRL Y-17324</name>
    <dbReference type="NCBI Taxonomy" id="984487"/>
    <lineage>
        <taxon>Eukaryota</taxon>
        <taxon>Fungi</taxon>
        <taxon>Dikarya</taxon>
        <taxon>Ascomycota</taxon>
        <taxon>Saccharomycotina</taxon>
        <taxon>Pichiomycetes</taxon>
        <taxon>Debaryomycetaceae</taxon>
        <taxon>Suhomyces</taxon>
    </lineage>
</organism>
<name>A0A1E4SGX0_9ASCO</name>
<dbReference type="GO" id="GO:0008250">
    <property type="term" value="C:oligosaccharyltransferase complex"/>
    <property type="evidence" value="ECO:0007669"/>
    <property type="project" value="EnsemblFungi"/>
</dbReference>
<dbReference type="PANTHER" id="PTHR12692:SF0">
    <property type="entry name" value="GH11935P"/>
    <property type="match status" value="1"/>
</dbReference>
<accession>A0A1E4SGX0</accession>
<dbReference type="AlphaFoldDB" id="A0A1E4SGX0"/>
<feature type="transmembrane region" description="Helical" evidence="9">
    <location>
        <begin position="225"/>
        <end position="243"/>
    </location>
</feature>
<dbReference type="RefSeq" id="XP_020063876.1">
    <property type="nucleotide sequence ID" value="XM_020210111.1"/>
</dbReference>
<dbReference type="GO" id="GO:0004579">
    <property type="term" value="F:dolichyl-diphosphooligosaccharide-protein glycotransferase activity"/>
    <property type="evidence" value="ECO:0007669"/>
    <property type="project" value="EnsemblFungi"/>
</dbReference>
<comment type="similarity">
    <text evidence="3">Belongs to the OST3/OST6 family.</text>
</comment>
<keyword evidence="12" id="KW-1185">Reference proteome</keyword>
<evidence type="ECO:0000256" key="3">
    <source>
        <dbReference type="ARBA" id="ARBA00009561"/>
    </source>
</evidence>
<keyword evidence="6" id="KW-0256">Endoplasmic reticulum</keyword>
<keyword evidence="7 9" id="KW-1133">Transmembrane helix</keyword>
<keyword evidence="11" id="KW-0808">Transferase</keyword>
<evidence type="ECO:0000256" key="8">
    <source>
        <dbReference type="ARBA" id="ARBA00023136"/>
    </source>
</evidence>
<dbReference type="InterPro" id="IPR021149">
    <property type="entry name" value="OligosaccharylTrfase_OST3/OST6"/>
</dbReference>
<comment type="function">
    <text evidence="1">Subunit of the oligosaccharyl transferase (OST) complex that catalyzes the initial transfer of a defined glycan (Glc(3)Man(9)GlcNAc(2) in eukaryotes) from the lipid carrier dolichol-pyrophosphate to an asparagine residue within an Asn-X-Ser/Thr consensus motif in nascent polypeptide chains, the first step in protein N-glycosylation. N-glycosylation occurs cotranslationally and the complex associates with the Sec61 complex at the channel-forming translocon complex that mediates protein translocation across the endoplasmic reticulum (ER). All subunits are required for a maximal enzyme activity.</text>
</comment>
<feature type="transmembrane region" description="Helical" evidence="9">
    <location>
        <begin position="195"/>
        <end position="213"/>
    </location>
</feature>
<keyword evidence="4 9" id="KW-0812">Transmembrane</keyword>
<comment type="subcellular location">
    <subcellularLocation>
        <location evidence="2">Endoplasmic reticulum membrane</location>
        <topology evidence="2">Multi-pass membrane protein</topology>
    </subcellularLocation>
</comment>
<evidence type="ECO:0000256" key="10">
    <source>
        <dbReference type="SAM" id="SignalP"/>
    </source>
</evidence>
<evidence type="ECO:0000256" key="5">
    <source>
        <dbReference type="ARBA" id="ARBA00022729"/>
    </source>
</evidence>
<dbReference type="InterPro" id="IPR036249">
    <property type="entry name" value="Thioredoxin-like_sf"/>
</dbReference>
<dbReference type="GO" id="GO:0035269">
    <property type="term" value="P:protein O-linked glycosylation via mannose"/>
    <property type="evidence" value="ECO:0007669"/>
    <property type="project" value="EnsemblFungi"/>
</dbReference>
<evidence type="ECO:0000313" key="12">
    <source>
        <dbReference type="Proteomes" id="UP000094285"/>
    </source>
</evidence>
<evidence type="ECO:0000313" key="11">
    <source>
        <dbReference type="EMBL" id="ODV78754.1"/>
    </source>
</evidence>
<feature type="signal peptide" evidence="10">
    <location>
        <begin position="1"/>
        <end position="21"/>
    </location>
</feature>
<evidence type="ECO:0000256" key="2">
    <source>
        <dbReference type="ARBA" id="ARBA00004477"/>
    </source>
</evidence>
<dbReference type="STRING" id="984487.A0A1E4SGX0"/>
<feature type="chain" id="PRO_5009162768" evidence="10">
    <location>
        <begin position="22"/>
        <end position="341"/>
    </location>
</feature>
<dbReference type="Proteomes" id="UP000094285">
    <property type="component" value="Unassembled WGS sequence"/>
</dbReference>
<protein>
    <submittedName>
        <fullName evidence="11">Gamma subunit of Oligosaccharyltransferase</fullName>
    </submittedName>
</protein>
<dbReference type="GeneID" id="30984247"/>
<keyword evidence="8 9" id="KW-0472">Membrane</keyword>
<dbReference type="Gene3D" id="3.40.30.10">
    <property type="entry name" value="Glutaredoxin"/>
    <property type="match status" value="1"/>
</dbReference>
<feature type="transmembrane region" description="Helical" evidence="9">
    <location>
        <begin position="304"/>
        <end position="326"/>
    </location>
</feature>
<evidence type="ECO:0000256" key="4">
    <source>
        <dbReference type="ARBA" id="ARBA00022692"/>
    </source>
</evidence>
<evidence type="ECO:0000256" key="6">
    <source>
        <dbReference type="ARBA" id="ARBA00022824"/>
    </source>
</evidence>
<reference evidence="12" key="1">
    <citation type="submission" date="2016-05" db="EMBL/GenBank/DDBJ databases">
        <title>Comparative genomics of biotechnologically important yeasts.</title>
        <authorList>
            <consortium name="DOE Joint Genome Institute"/>
            <person name="Riley R."/>
            <person name="Haridas S."/>
            <person name="Wolfe K.H."/>
            <person name="Lopes M.R."/>
            <person name="Hittinger C.T."/>
            <person name="Goker M."/>
            <person name="Salamov A."/>
            <person name="Wisecaver J."/>
            <person name="Long T.M."/>
            <person name="Aerts A.L."/>
            <person name="Barry K."/>
            <person name="Choi C."/>
            <person name="Clum A."/>
            <person name="Coughlan A.Y."/>
            <person name="Deshpande S."/>
            <person name="Douglass A.P."/>
            <person name="Hanson S.J."/>
            <person name="Klenk H.-P."/>
            <person name="Labutti K."/>
            <person name="Lapidus A."/>
            <person name="Lindquist E."/>
            <person name="Lipzen A."/>
            <person name="Meier-Kolthoff J.P."/>
            <person name="Ohm R.A."/>
            <person name="Otillar R.P."/>
            <person name="Pangilinan J."/>
            <person name="Peng Y."/>
            <person name="Rokas A."/>
            <person name="Rosa C.A."/>
            <person name="Scheuner C."/>
            <person name="Sibirny A.A."/>
            <person name="Slot J.C."/>
            <person name="Stielow J.B."/>
            <person name="Sun H."/>
            <person name="Kurtzman C.P."/>
            <person name="Blackwell M."/>
            <person name="Grigoriev I.V."/>
            <person name="Jeffries T.W."/>
        </authorList>
    </citation>
    <scope>NUCLEOTIDE SEQUENCE [LARGE SCALE GENOMIC DNA]</scope>
    <source>
        <strain evidence="12">NRRL Y-17324</strain>
    </source>
</reference>
<gene>
    <name evidence="11" type="ORF">CANTADRAFT_52710</name>
</gene>
<dbReference type="PANTHER" id="PTHR12692">
    <property type="entry name" value="DOLICHYL-DIPHOSPHOOLIGOSACCHARIDE--PROTEIN GLYCOSYLTRANSFERASE-RELATED"/>
    <property type="match status" value="1"/>
</dbReference>
<dbReference type="OrthoDB" id="67566at2759"/>
<evidence type="ECO:0000256" key="1">
    <source>
        <dbReference type="ARBA" id="ARBA00002791"/>
    </source>
</evidence>
<dbReference type="GO" id="GO:0018279">
    <property type="term" value="P:protein N-linked glycosylation via asparagine"/>
    <property type="evidence" value="ECO:0007669"/>
    <property type="project" value="TreeGrafter"/>
</dbReference>
<evidence type="ECO:0000256" key="7">
    <source>
        <dbReference type="ARBA" id="ARBA00022989"/>
    </source>
</evidence>
<dbReference type="SUPFAM" id="SSF52833">
    <property type="entry name" value="Thioredoxin-like"/>
    <property type="match status" value="1"/>
</dbReference>
<feature type="transmembrane region" description="Helical" evidence="9">
    <location>
        <begin position="275"/>
        <end position="292"/>
    </location>
</feature>